<reference evidence="1" key="1">
    <citation type="submission" date="2014-09" db="EMBL/GenBank/DDBJ databases">
        <authorList>
            <person name="Magalhaes I.L.F."/>
            <person name="Oliveira U."/>
            <person name="Santos F.R."/>
            <person name="Vidigal T.H.D.A."/>
            <person name="Brescovit A.D."/>
            <person name="Santos A.J."/>
        </authorList>
    </citation>
    <scope>NUCLEOTIDE SEQUENCE</scope>
    <source>
        <tissue evidence="1">Shoot tissue taken approximately 20 cm above the soil surface</tissue>
    </source>
</reference>
<organism evidence="1">
    <name type="scientific">Arundo donax</name>
    <name type="common">Giant reed</name>
    <name type="synonym">Donax arundinaceus</name>
    <dbReference type="NCBI Taxonomy" id="35708"/>
    <lineage>
        <taxon>Eukaryota</taxon>
        <taxon>Viridiplantae</taxon>
        <taxon>Streptophyta</taxon>
        <taxon>Embryophyta</taxon>
        <taxon>Tracheophyta</taxon>
        <taxon>Spermatophyta</taxon>
        <taxon>Magnoliopsida</taxon>
        <taxon>Liliopsida</taxon>
        <taxon>Poales</taxon>
        <taxon>Poaceae</taxon>
        <taxon>PACMAD clade</taxon>
        <taxon>Arundinoideae</taxon>
        <taxon>Arundineae</taxon>
        <taxon>Arundo</taxon>
    </lineage>
</organism>
<accession>A0A0A9DG30</accession>
<sequence length="128" mass="13845">MASDADAAAAGVAALGICGGDGVEWAEACPPLRRNLQLLAPDEVELAKMLLNEGQMHLFEHWPEPGVDDDKKRGFFDQVRRLNSSYPGGLVSYIQNARKLLADSKAGKNPYDGFTPSVSIPLHSFSMD</sequence>
<dbReference type="SUPFAM" id="SSF53448">
    <property type="entry name" value="Nucleotide-diphospho-sugar transferases"/>
    <property type="match status" value="1"/>
</dbReference>
<dbReference type="EMBL" id="GBRH01212292">
    <property type="protein sequence ID" value="JAD85603.1"/>
    <property type="molecule type" value="Transcribed_RNA"/>
</dbReference>
<protein>
    <submittedName>
        <fullName evidence="1">USP</fullName>
    </submittedName>
</protein>
<evidence type="ECO:0000313" key="1">
    <source>
        <dbReference type="EMBL" id="JAD85603.1"/>
    </source>
</evidence>
<dbReference type="Gene3D" id="3.90.550.10">
    <property type="entry name" value="Spore Coat Polysaccharide Biosynthesis Protein SpsA, Chain A"/>
    <property type="match status" value="1"/>
</dbReference>
<reference evidence="1" key="2">
    <citation type="journal article" date="2015" name="Data Brief">
        <title>Shoot transcriptome of the giant reed, Arundo donax.</title>
        <authorList>
            <person name="Barrero R.A."/>
            <person name="Guerrero F.D."/>
            <person name="Moolhuijzen P."/>
            <person name="Goolsby J.A."/>
            <person name="Tidwell J."/>
            <person name="Bellgard S.E."/>
            <person name="Bellgard M.I."/>
        </authorList>
    </citation>
    <scope>NUCLEOTIDE SEQUENCE</scope>
    <source>
        <tissue evidence="1">Shoot tissue taken approximately 20 cm above the soil surface</tissue>
    </source>
</reference>
<name>A0A0A9DG30_ARUDO</name>
<dbReference type="AlphaFoldDB" id="A0A0A9DG30"/>
<dbReference type="InterPro" id="IPR029044">
    <property type="entry name" value="Nucleotide-diphossugar_trans"/>
</dbReference>
<proteinExistence type="predicted"/>